<dbReference type="EMBL" id="JBHSWJ010000002">
    <property type="protein sequence ID" value="MFC6712428.1"/>
    <property type="molecule type" value="Genomic_DNA"/>
</dbReference>
<dbReference type="InterPro" id="IPR001110">
    <property type="entry name" value="UPF0012_CS"/>
</dbReference>
<dbReference type="PANTHER" id="PTHR23088">
    <property type="entry name" value="NITRILASE-RELATED"/>
    <property type="match status" value="1"/>
</dbReference>
<comment type="similarity">
    <text evidence="1">Belongs to the carbon-nitrogen hydrolase superfamily. NIT1/NIT2 family.</text>
</comment>
<name>A0ABW2ANS2_9MICO</name>
<organism evidence="3 4">
    <name type="scientific">Branchiibius cervicis</name>
    <dbReference type="NCBI Taxonomy" id="908252"/>
    <lineage>
        <taxon>Bacteria</taxon>
        <taxon>Bacillati</taxon>
        <taxon>Actinomycetota</taxon>
        <taxon>Actinomycetes</taxon>
        <taxon>Micrococcales</taxon>
        <taxon>Dermacoccaceae</taxon>
        <taxon>Branchiibius</taxon>
    </lineage>
</organism>
<protein>
    <submittedName>
        <fullName evidence="3">Carbon-nitrogen family hydrolase</fullName>
    </submittedName>
</protein>
<dbReference type="PROSITE" id="PS50263">
    <property type="entry name" value="CN_HYDROLASE"/>
    <property type="match status" value="1"/>
</dbReference>
<sequence length="266" mass="28868">MRVALVQLAYDDAESPPDRLERVTSLVSGLAGHDLIVLPELWYAGGFSYRQWPEYAQGLDGPVAQRLCELAESLGCILHGGSIVERGPLGPEGKDLWNTSLVFGPDGQQWAAYRKIHRFGFATGEPELMEAGDAMVTVELFDQDAGDFVAGLSTCYDLRFPELYRAQLDAGATVFLIPAAWPAARVEAWRTLLRARAIEDQCLVIACNTAGTHARTPMGGHSAVIAAGGEVLAEAGTQEQVLSVEVDLDEIAKARESFPVLQDRRL</sequence>
<proteinExistence type="inferred from homology"/>
<evidence type="ECO:0000256" key="1">
    <source>
        <dbReference type="ARBA" id="ARBA00010613"/>
    </source>
</evidence>
<dbReference type="SUPFAM" id="SSF56317">
    <property type="entry name" value="Carbon-nitrogen hydrolase"/>
    <property type="match status" value="1"/>
</dbReference>
<dbReference type="PANTHER" id="PTHR23088:SF27">
    <property type="entry name" value="DEAMINATED GLUTATHIONE AMIDASE"/>
    <property type="match status" value="1"/>
</dbReference>
<dbReference type="RefSeq" id="WP_377819893.1">
    <property type="nucleotide sequence ID" value="NZ_JBHSWJ010000002.1"/>
</dbReference>
<dbReference type="CDD" id="cd07583">
    <property type="entry name" value="nitrilase_5"/>
    <property type="match status" value="1"/>
</dbReference>
<keyword evidence="3" id="KW-0378">Hydrolase</keyword>
<dbReference type="GO" id="GO:0016787">
    <property type="term" value="F:hydrolase activity"/>
    <property type="evidence" value="ECO:0007669"/>
    <property type="project" value="UniProtKB-KW"/>
</dbReference>
<evidence type="ECO:0000313" key="4">
    <source>
        <dbReference type="Proteomes" id="UP001596356"/>
    </source>
</evidence>
<accession>A0ABW2ANS2</accession>
<keyword evidence="4" id="KW-1185">Reference proteome</keyword>
<dbReference type="InterPro" id="IPR003010">
    <property type="entry name" value="C-N_Hydrolase"/>
</dbReference>
<evidence type="ECO:0000259" key="2">
    <source>
        <dbReference type="PROSITE" id="PS50263"/>
    </source>
</evidence>
<dbReference type="InterPro" id="IPR036526">
    <property type="entry name" value="C-N_Hydrolase_sf"/>
</dbReference>
<evidence type="ECO:0000313" key="3">
    <source>
        <dbReference type="EMBL" id="MFC6712428.1"/>
    </source>
</evidence>
<dbReference type="Gene3D" id="3.60.110.10">
    <property type="entry name" value="Carbon-nitrogen hydrolase"/>
    <property type="match status" value="1"/>
</dbReference>
<dbReference type="PROSITE" id="PS01227">
    <property type="entry name" value="UPF0012"/>
    <property type="match status" value="1"/>
</dbReference>
<reference evidence="4" key="1">
    <citation type="journal article" date="2019" name="Int. J. Syst. Evol. Microbiol.">
        <title>The Global Catalogue of Microorganisms (GCM) 10K type strain sequencing project: providing services to taxonomists for standard genome sequencing and annotation.</title>
        <authorList>
            <consortium name="The Broad Institute Genomics Platform"/>
            <consortium name="The Broad Institute Genome Sequencing Center for Infectious Disease"/>
            <person name="Wu L."/>
            <person name="Ma J."/>
        </authorList>
    </citation>
    <scope>NUCLEOTIDE SEQUENCE [LARGE SCALE GENOMIC DNA]</scope>
    <source>
        <strain evidence="4">NBRC 106593</strain>
    </source>
</reference>
<dbReference type="Proteomes" id="UP001596356">
    <property type="component" value="Unassembled WGS sequence"/>
</dbReference>
<dbReference type="Pfam" id="PF00795">
    <property type="entry name" value="CN_hydrolase"/>
    <property type="match status" value="1"/>
</dbReference>
<comment type="caution">
    <text evidence="3">The sequence shown here is derived from an EMBL/GenBank/DDBJ whole genome shotgun (WGS) entry which is preliminary data.</text>
</comment>
<gene>
    <name evidence="3" type="ORF">ACFQBT_00580</name>
</gene>
<feature type="domain" description="CN hydrolase" evidence="2">
    <location>
        <begin position="1"/>
        <end position="248"/>
    </location>
</feature>